<name>A0ABV8L0Q5_9NOCA</name>
<dbReference type="SUPFAM" id="SSF54427">
    <property type="entry name" value="NTF2-like"/>
    <property type="match status" value="1"/>
</dbReference>
<dbReference type="Gene3D" id="3.10.450.50">
    <property type="match status" value="1"/>
</dbReference>
<dbReference type="Pfam" id="PF12680">
    <property type="entry name" value="SnoaL_2"/>
    <property type="match status" value="1"/>
</dbReference>
<dbReference type="EMBL" id="JBHSBA010000003">
    <property type="protein sequence ID" value="MFC4124100.1"/>
    <property type="molecule type" value="Genomic_DNA"/>
</dbReference>
<comment type="caution">
    <text evidence="2">The sequence shown here is derived from an EMBL/GenBank/DDBJ whole genome shotgun (WGS) entry which is preliminary data.</text>
</comment>
<evidence type="ECO:0000313" key="3">
    <source>
        <dbReference type="Proteomes" id="UP001595767"/>
    </source>
</evidence>
<proteinExistence type="predicted"/>
<evidence type="ECO:0000313" key="2">
    <source>
        <dbReference type="EMBL" id="MFC4124100.1"/>
    </source>
</evidence>
<dbReference type="RefSeq" id="WP_378545601.1">
    <property type="nucleotide sequence ID" value="NZ_JBHSBA010000003.1"/>
</dbReference>
<dbReference type="InterPro" id="IPR032710">
    <property type="entry name" value="NTF2-like_dom_sf"/>
</dbReference>
<sequence length="130" mass="14013">MEQNVIDTVAAMTAALERGDVDAVLSYYLPEAVVAFAPGELANGEQQLRAGFAEFAALRPAFHYENGHEVMLADDTALHIAPWTMSGTAPDGTQVTESGLSVATLRRQPDSTWKILLDNPFGARLIPDQV</sequence>
<keyword evidence="3" id="KW-1185">Reference proteome</keyword>
<reference evidence="3" key="1">
    <citation type="journal article" date="2019" name="Int. J. Syst. Evol. Microbiol.">
        <title>The Global Catalogue of Microorganisms (GCM) 10K type strain sequencing project: providing services to taxonomists for standard genome sequencing and annotation.</title>
        <authorList>
            <consortium name="The Broad Institute Genomics Platform"/>
            <consortium name="The Broad Institute Genome Sequencing Center for Infectious Disease"/>
            <person name="Wu L."/>
            <person name="Ma J."/>
        </authorList>
    </citation>
    <scope>NUCLEOTIDE SEQUENCE [LARGE SCALE GENOMIC DNA]</scope>
    <source>
        <strain evidence="3">CGMCC 4.7204</strain>
    </source>
</reference>
<protein>
    <submittedName>
        <fullName evidence="2">YybH family protein</fullName>
    </submittedName>
</protein>
<feature type="domain" description="SnoaL-like" evidence="1">
    <location>
        <begin position="9"/>
        <end position="106"/>
    </location>
</feature>
<accession>A0ABV8L0Q5</accession>
<dbReference type="InterPro" id="IPR037401">
    <property type="entry name" value="SnoaL-like"/>
</dbReference>
<evidence type="ECO:0000259" key="1">
    <source>
        <dbReference type="Pfam" id="PF12680"/>
    </source>
</evidence>
<organism evidence="2 3">
    <name type="scientific">Nocardia rhizosphaerae</name>
    <dbReference type="NCBI Taxonomy" id="1691571"/>
    <lineage>
        <taxon>Bacteria</taxon>
        <taxon>Bacillati</taxon>
        <taxon>Actinomycetota</taxon>
        <taxon>Actinomycetes</taxon>
        <taxon>Mycobacteriales</taxon>
        <taxon>Nocardiaceae</taxon>
        <taxon>Nocardia</taxon>
    </lineage>
</organism>
<gene>
    <name evidence="2" type="ORF">ACFOW8_04060</name>
</gene>
<dbReference type="Proteomes" id="UP001595767">
    <property type="component" value="Unassembled WGS sequence"/>
</dbReference>